<comment type="similarity">
    <text evidence="2">Belongs to the RLP family.</text>
</comment>
<feature type="domain" description="Disease resistance R13L4/SHOC-2-like LRR" evidence="14">
    <location>
        <begin position="373"/>
        <end position="548"/>
    </location>
</feature>
<keyword evidence="6" id="KW-0732">Signal</keyword>
<gene>
    <name evidence="15" type="ORF">T459_20151</name>
</gene>
<evidence type="ECO:0000256" key="12">
    <source>
        <dbReference type="SAM" id="Phobius"/>
    </source>
</evidence>
<dbReference type="InterPro" id="IPR001611">
    <property type="entry name" value="Leu-rich_rpt"/>
</dbReference>
<evidence type="ECO:0000256" key="8">
    <source>
        <dbReference type="ARBA" id="ARBA00022989"/>
    </source>
</evidence>
<feature type="domain" description="Leucine-rich repeat-containing N-terminal plant-type" evidence="13">
    <location>
        <begin position="43"/>
        <end position="84"/>
    </location>
</feature>
<keyword evidence="10" id="KW-0675">Receptor</keyword>
<evidence type="ECO:0000256" key="9">
    <source>
        <dbReference type="ARBA" id="ARBA00023136"/>
    </source>
</evidence>
<organism evidence="15 16">
    <name type="scientific">Capsicum annuum</name>
    <name type="common">Capsicum pepper</name>
    <dbReference type="NCBI Taxonomy" id="4072"/>
    <lineage>
        <taxon>Eukaryota</taxon>
        <taxon>Viridiplantae</taxon>
        <taxon>Streptophyta</taxon>
        <taxon>Embryophyta</taxon>
        <taxon>Tracheophyta</taxon>
        <taxon>Spermatophyta</taxon>
        <taxon>Magnoliopsida</taxon>
        <taxon>eudicotyledons</taxon>
        <taxon>Gunneridae</taxon>
        <taxon>Pentapetalae</taxon>
        <taxon>asterids</taxon>
        <taxon>lamiids</taxon>
        <taxon>Solanales</taxon>
        <taxon>Solanaceae</taxon>
        <taxon>Solanoideae</taxon>
        <taxon>Capsiceae</taxon>
        <taxon>Capsicum</taxon>
    </lineage>
</organism>
<dbReference type="EMBL" id="AYRZ02000007">
    <property type="protein sequence ID" value="PHT76629.1"/>
    <property type="molecule type" value="Genomic_DNA"/>
</dbReference>
<dbReference type="InterPro" id="IPR013210">
    <property type="entry name" value="LRR_N_plant-typ"/>
</dbReference>
<evidence type="ECO:0000256" key="7">
    <source>
        <dbReference type="ARBA" id="ARBA00022737"/>
    </source>
</evidence>
<dbReference type="AlphaFoldDB" id="A0A2G2Z3S6"/>
<keyword evidence="5 12" id="KW-0812">Transmembrane</keyword>
<dbReference type="SUPFAM" id="SSF52058">
    <property type="entry name" value="L domain-like"/>
    <property type="match status" value="2"/>
</dbReference>
<evidence type="ECO:0000256" key="5">
    <source>
        <dbReference type="ARBA" id="ARBA00022692"/>
    </source>
</evidence>
<dbReference type="PANTHER" id="PTHR48063">
    <property type="entry name" value="LRR RECEPTOR-LIKE KINASE"/>
    <property type="match status" value="1"/>
</dbReference>
<evidence type="ECO:0000256" key="1">
    <source>
        <dbReference type="ARBA" id="ARBA00004251"/>
    </source>
</evidence>
<evidence type="ECO:0000256" key="2">
    <source>
        <dbReference type="ARBA" id="ARBA00009592"/>
    </source>
</evidence>
<proteinExistence type="inferred from homology"/>
<evidence type="ECO:0000313" key="16">
    <source>
        <dbReference type="Proteomes" id="UP000222542"/>
    </source>
</evidence>
<dbReference type="InterPro" id="IPR032675">
    <property type="entry name" value="LRR_dom_sf"/>
</dbReference>
<keyword evidence="16" id="KW-1185">Reference proteome</keyword>
<dbReference type="FunFam" id="3.80.10.10:FF:000111">
    <property type="entry name" value="LRR receptor-like serine/threonine-protein kinase ERECTA"/>
    <property type="match status" value="1"/>
</dbReference>
<dbReference type="Pfam" id="PF00560">
    <property type="entry name" value="LRR_1"/>
    <property type="match status" value="5"/>
</dbReference>
<keyword evidence="7" id="KW-0677">Repeat</keyword>
<evidence type="ECO:0000256" key="4">
    <source>
        <dbReference type="ARBA" id="ARBA00022614"/>
    </source>
</evidence>
<protein>
    <recommendedName>
        <fullName evidence="17">Leucine-rich repeat-containing N-terminal plant-type domain-containing protein</fullName>
    </recommendedName>
</protein>
<keyword evidence="4" id="KW-0433">Leucine-rich repeat</keyword>
<comment type="subcellular location">
    <subcellularLocation>
        <location evidence="1">Cell membrane</location>
        <topology evidence="1">Single-pass type I membrane protein</topology>
    </subcellularLocation>
</comment>
<sequence>MKMVVAEKFIQRLVVFDICVTLILICGVVFSSRIGDGRTKCLESEKEALLSIKRELLDIHGRISSWGNEGFDQDCCTWRGVSCDNQTGHVIGLDLRGPYGAFPNSALEPLVGKISSAIQELKNLKYLDLSHNQFSGGIPDFIGSLSKLEYLNLSCVGNDFTTIHPHIGNLSSLNTLDLSYNDFLSMNSFKWLSRLRQLRCLAMNYIDLSSANDWLQTVFKLPFLQVLILRGSMLPVPSEFHSGTPLTSITTLDLASNSLNTSIYTWLFDITNLVELDLSFNALDGFIPDTFGNMLSLASLNLSDNLFQGPIPDVLWNMKSLQHLDLSGNAFGGGFSSCFGKISNLKSLRVSFCSLDGQLPQMMKNLSCLTDSLEYLNLERNHIGGSLPDVLANFSSLRILRLGLNELNGSIPQAVGKLSSLTILDLSWNGIVGSVPDLMLLSSLKELHLSHNKLSGLTESIGHLSKLEKLYLDSNQFEGTVSESHLFKLPRLRELDLSFNAQLRVQTSSDWIAPFELDIVRLTHCKLGPHFPNWLRNQNNISVLDLSASGISGNIPSWFWDQLPGLNFLNLSYNDMVGTIPDLSRKSALLRIDLASNKFSGPIPQLPANVTTVDLSRNTFSGTISFVCDNFDSLGYLDLSDNLLYGELPNCWMLKSLTHLNLANNSFSGRIPNAMRSSKMLEMLHLRKNHLTGELPQSLENCQRLAFIDVSENALSGEIPAWIGNSLSDIIVVILRSNNFSGSIPSSICRLTKLQILDLSQNKLSGTIPKCINNLAAMTEEESTTQQIKSWYFQVDDEGDVTMNTSYDESAFLMWKGREFEYSRILGLVKTIDLSSNSLVGEIPAEITSLVGLLGLNLSRNNLTGNIPMKIGQLRAINFLDLSINGLSGKIPTSFSQLSHLGVLNLSYNNLSGRIPLDTQLQTFNSTSYIGNTGLCGSPLTEVCPGDKRPQDPKLNADSDEQDENEFISAGFYISMGTGFVFGFWGSSEVGDGKIKCVAIEKEALLRLKEEFLDIHGRLSSCGNEAYNEDCCGWRGVQCDNQTGNVIRLGPHPVTVHIFLLSHCKAGSWTCNFFTLFFRQAPRLTISSPCSSGGLLDLQFLHPFFRRAPRLTISSPYSLGGLLDFLFLYPVLQAGYWTYNFFTLFFKRALGLTISSPFSSVGLLDFLFLHPVLQTRS</sequence>
<dbReference type="FunFam" id="3.80.10.10:FF:000095">
    <property type="entry name" value="LRR receptor-like serine/threonine-protein kinase GSO1"/>
    <property type="match status" value="2"/>
</dbReference>
<dbReference type="PANTHER" id="PTHR48063:SF101">
    <property type="entry name" value="LRR RECEPTOR-LIKE SERINE_THREONINE-PROTEIN KINASE FLS2"/>
    <property type="match status" value="1"/>
</dbReference>
<keyword evidence="9 12" id="KW-0472">Membrane</keyword>
<evidence type="ECO:0000256" key="3">
    <source>
        <dbReference type="ARBA" id="ARBA00022475"/>
    </source>
</evidence>
<dbReference type="InterPro" id="IPR003591">
    <property type="entry name" value="Leu-rich_rpt_typical-subtyp"/>
</dbReference>
<dbReference type="SMART" id="SM00365">
    <property type="entry name" value="LRR_SD22"/>
    <property type="match status" value="6"/>
</dbReference>
<dbReference type="FunFam" id="3.80.10.10:FF:001347">
    <property type="entry name" value="LRR receptor-like serine/threonine-protein kinase GSO2"/>
    <property type="match status" value="1"/>
</dbReference>
<feature type="transmembrane region" description="Helical" evidence="12">
    <location>
        <begin position="12"/>
        <end position="31"/>
    </location>
</feature>
<dbReference type="Gramene" id="PHT76629">
    <property type="protein sequence ID" value="PHT76629"/>
    <property type="gene ID" value="T459_20151"/>
</dbReference>
<keyword evidence="3" id="KW-1003">Cell membrane</keyword>
<dbReference type="Pfam" id="PF23598">
    <property type="entry name" value="LRR_14"/>
    <property type="match status" value="2"/>
</dbReference>
<evidence type="ECO:0000256" key="11">
    <source>
        <dbReference type="ARBA" id="ARBA00023180"/>
    </source>
</evidence>
<dbReference type="SUPFAM" id="SSF52047">
    <property type="entry name" value="RNI-like"/>
    <property type="match status" value="1"/>
</dbReference>
<dbReference type="OMA" id="EGMMIPN"/>
<evidence type="ECO:0008006" key="17">
    <source>
        <dbReference type="Google" id="ProtNLM"/>
    </source>
</evidence>
<evidence type="ECO:0000313" key="15">
    <source>
        <dbReference type="EMBL" id="PHT76629.1"/>
    </source>
</evidence>
<feature type="domain" description="Leucine-rich repeat-containing N-terminal plant-type" evidence="13">
    <location>
        <begin position="1001"/>
        <end position="1040"/>
    </location>
</feature>
<evidence type="ECO:0000256" key="6">
    <source>
        <dbReference type="ARBA" id="ARBA00022729"/>
    </source>
</evidence>
<dbReference type="InterPro" id="IPR046956">
    <property type="entry name" value="RLP23-like"/>
</dbReference>
<dbReference type="Gene3D" id="3.80.10.10">
    <property type="entry name" value="Ribonuclease Inhibitor"/>
    <property type="match status" value="6"/>
</dbReference>
<dbReference type="PRINTS" id="PR00019">
    <property type="entry name" value="LEURICHRPT"/>
</dbReference>
<keyword evidence="11" id="KW-0325">Glycoprotein</keyword>
<dbReference type="SMART" id="SM00369">
    <property type="entry name" value="LRR_TYP"/>
    <property type="match status" value="11"/>
</dbReference>
<reference evidence="15 16" key="1">
    <citation type="journal article" date="2014" name="Nat. Genet.">
        <title>Genome sequence of the hot pepper provides insights into the evolution of pungency in Capsicum species.</title>
        <authorList>
            <person name="Kim S."/>
            <person name="Park M."/>
            <person name="Yeom S.I."/>
            <person name="Kim Y.M."/>
            <person name="Lee J.M."/>
            <person name="Lee H.A."/>
            <person name="Seo E."/>
            <person name="Choi J."/>
            <person name="Cheong K."/>
            <person name="Kim K.T."/>
            <person name="Jung K."/>
            <person name="Lee G.W."/>
            <person name="Oh S.K."/>
            <person name="Bae C."/>
            <person name="Kim S.B."/>
            <person name="Lee H.Y."/>
            <person name="Kim S.Y."/>
            <person name="Kim M.S."/>
            <person name="Kang B.C."/>
            <person name="Jo Y.D."/>
            <person name="Yang H.B."/>
            <person name="Jeong H.J."/>
            <person name="Kang W.H."/>
            <person name="Kwon J.K."/>
            <person name="Shin C."/>
            <person name="Lim J.Y."/>
            <person name="Park J.H."/>
            <person name="Huh J.H."/>
            <person name="Kim J.S."/>
            <person name="Kim B.D."/>
            <person name="Cohen O."/>
            <person name="Paran I."/>
            <person name="Suh M.C."/>
            <person name="Lee S.B."/>
            <person name="Kim Y.K."/>
            <person name="Shin Y."/>
            <person name="Noh S.J."/>
            <person name="Park J."/>
            <person name="Seo Y.S."/>
            <person name="Kwon S.Y."/>
            <person name="Kim H.A."/>
            <person name="Park J.M."/>
            <person name="Kim H.J."/>
            <person name="Choi S.B."/>
            <person name="Bosland P.W."/>
            <person name="Reeves G."/>
            <person name="Jo S.H."/>
            <person name="Lee B.W."/>
            <person name="Cho H.T."/>
            <person name="Choi H.S."/>
            <person name="Lee M.S."/>
            <person name="Yu Y."/>
            <person name="Do Choi Y."/>
            <person name="Park B.S."/>
            <person name="van Deynze A."/>
            <person name="Ashrafi H."/>
            <person name="Hill T."/>
            <person name="Kim W.T."/>
            <person name="Pai H.S."/>
            <person name="Ahn H.K."/>
            <person name="Yeam I."/>
            <person name="Giovannoni J.J."/>
            <person name="Rose J.K."/>
            <person name="Sorensen I."/>
            <person name="Lee S.J."/>
            <person name="Kim R.W."/>
            <person name="Choi I.Y."/>
            <person name="Choi B.S."/>
            <person name="Lim J.S."/>
            <person name="Lee Y.H."/>
            <person name="Choi D."/>
        </authorList>
    </citation>
    <scope>NUCLEOTIDE SEQUENCE [LARGE SCALE GENOMIC DNA]</scope>
    <source>
        <strain evidence="16">cv. CM334</strain>
    </source>
</reference>
<dbReference type="InterPro" id="IPR055414">
    <property type="entry name" value="LRR_R13L4/SHOC2-like"/>
</dbReference>
<evidence type="ECO:0000259" key="14">
    <source>
        <dbReference type="Pfam" id="PF23598"/>
    </source>
</evidence>
<dbReference type="Proteomes" id="UP000222542">
    <property type="component" value="Unassembled WGS sequence"/>
</dbReference>
<feature type="domain" description="Disease resistance R13L4/SHOC-2-like LRR" evidence="14">
    <location>
        <begin position="112"/>
        <end position="304"/>
    </location>
</feature>
<reference evidence="15 16" key="2">
    <citation type="journal article" date="2017" name="Genome Biol.">
        <title>New reference genome sequences of hot pepper reveal the massive evolution of plant disease-resistance genes by retroduplication.</title>
        <authorList>
            <person name="Kim S."/>
            <person name="Park J."/>
            <person name="Yeom S.I."/>
            <person name="Kim Y.M."/>
            <person name="Seo E."/>
            <person name="Kim K.T."/>
            <person name="Kim M.S."/>
            <person name="Lee J.M."/>
            <person name="Cheong K."/>
            <person name="Shin H.S."/>
            <person name="Kim S.B."/>
            <person name="Han K."/>
            <person name="Lee J."/>
            <person name="Park M."/>
            <person name="Lee H.A."/>
            <person name="Lee H.Y."/>
            <person name="Lee Y."/>
            <person name="Oh S."/>
            <person name="Lee J.H."/>
            <person name="Choi E."/>
            <person name="Choi E."/>
            <person name="Lee S.E."/>
            <person name="Jeon J."/>
            <person name="Kim H."/>
            <person name="Choi G."/>
            <person name="Song H."/>
            <person name="Lee J."/>
            <person name="Lee S.C."/>
            <person name="Kwon J.K."/>
            <person name="Lee H.Y."/>
            <person name="Koo N."/>
            <person name="Hong Y."/>
            <person name="Kim R.W."/>
            <person name="Kang W.H."/>
            <person name="Huh J.H."/>
            <person name="Kang B.C."/>
            <person name="Yang T.J."/>
            <person name="Lee Y.H."/>
            <person name="Bennetzen J.L."/>
            <person name="Choi D."/>
        </authorList>
    </citation>
    <scope>NUCLEOTIDE SEQUENCE [LARGE SCALE GENOMIC DNA]</scope>
    <source>
        <strain evidence="16">cv. CM334</strain>
    </source>
</reference>
<evidence type="ECO:0000256" key="10">
    <source>
        <dbReference type="ARBA" id="ARBA00023170"/>
    </source>
</evidence>
<dbReference type="GO" id="GO:0005886">
    <property type="term" value="C:plasma membrane"/>
    <property type="evidence" value="ECO:0007669"/>
    <property type="project" value="UniProtKB-SubCell"/>
</dbReference>
<accession>A0A2G2Z3S6</accession>
<comment type="caution">
    <text evidence="15">The sequence shown here is derived from an EMBL/GenBank/DDBJ whole genome shotgun (WGS) entry which is preliminary data.</text>
</comment>
<dbReference type="GO" id="GO:0050832">
    <property type="term" value="P:defense response to fungus"/>
    <property type="evidence" value="ECO:0007669"/>
    <property type="project" value="UniProtKB-ARBA"/>
</dbReference>
<dbReference type="PROSITE" id="PS51450">
    <property type="entry name" value="LRR"/>
    <property type="match status" value="3"/>
</dbReference>
<keyword evidence="8 12" id="KW-1133">Transmembrane helix</keyword>
<name>A0A2G2Z3S6_CAPAN</name>
<dbReference type="Pfam" id="PF08263">
    <property type="entry name" value="LRRNT_2"/>
    <property type="match status" value="2"/>
</dbReference>
<evidence type="ECO:0000259" key="13">
    <source>
        <dbReference type="Pfam" id="PF08263"/>
    </source>
</evidence>